<keyword evidence="2" id="KW-0445">Lipid transport</keyword>
<dbReference type="EMBL" id="GL985063">
    <property type="protein sequence ID" value="EGR49103.1"/>
    <property type="molecule type" value="Genomic_DNA"/>
</dbReference>
<dbReference type="RefSeq" id="XP_006965095.1">
    <property type="nucleotide sequence ID" value="XM_006965033.1"/>
</dbReference>
<comment type="subcellular location">
    <subcellularLocation>
        <location evidence="2">Golgi apparatus</location>
        <location evidence="2">trans-Golgi network</location>
    </subcellularLocation>
</comment>
<feature type="region of interest" description="Disordered" evidence="3">
    <location>
        <begin position="1"/>
        <end position="67"/>
    </location>
</feature>
<dbReference type="InterPro" id="IPR014812">
    <property type="entry name" value="Vps51"/>
</dbReference>
<feature type="compositionally biased region" description="Polar residues" evidence="3">
    <location>
        <begin position="18"/>
        <end position="27"/>
    </location>
</feature>
<feature type="compositionally biased region" description="Basic and acidic residues" evidence="3">
    <location>
        <begin position="211"/>
        <end position="220"/>
    </location>
</feature>
<dbReference type="Pfam" id="PF08700">
    <property type="entry name" value="VPS51_Exo84_N"/>
    <property type="match status" value="1"/>
</dbReference>
<dbReference type="eggNOG" id="KOG2346">
    <property type="taxonomic scope" value="Eukaryota"/>
</dbReference>
<evidence type="ECO:0000313" key="5">
    <source>
        <dbReference type="Proteomes" id="UP000008984"/>
    </source>
</evidence>
<dbReference type="GO" id="GO:0042147">
    <property type="term" value="P:retrograde transport, endosome to Golgi"/>
    <property type="evidence" value="ECO:0007669"/>
    <property type="project" value="UniProtKB-UniRule"/>
</dbReference>
<dbReference type="GO" id="GO:0007030">
    <property type="term" value="P:Golgi organization"/>
    <property type="evidence" value="ECO:0007669"/>
    <property type="project" value="UniProtKB-UniRule"/>
</dbReference>
<dbReference type="HOGENOM" id="CLU_043566_1_0_1"/>
<evidence type="ECO:0000256" key="2">
    <source>
        <dbReference type="RuleBase" id="RU368010"/>
    </source>
</evidence>
<dbReference type="PANTHER" id="PTHR15954">
    <property type="entry name" value="VACUOLAR PROTEIN SORTING-ASSOCIATED PROTEIN 51 HOMOLOG"/>
    <property type="match status" value="1"/>
</dbReference>
<keyword evidence="5" id="KW-1185">Reference proteome</keyword>
<reference evidence="4 5" key="1">
    <citation type="journal article" date="2008" name="Nat. Biotechnol.">
        <title>Genome sequencing and analysis of the biomass-degrading fungus Trichoderma reesei (syn. Hypocrea jecorina).</title>
        <authorList>
            <person name="Martinez D."/>
            <person name="Berka R.M."/>
            <person name="Henrissat B."/>
            <person name="Saloheimo M."/>
            <person name="Arvas M."/>
            <person name="Baker S.E."/>
            <person name="Chapman J."/>
            <person name="Chertkov O."/>
            <person name="Coutinho P.M."/>
            <person name="Cullen D."/>
            <person name="Danchin E.G."/>
            <person name="Grigoriev I.V."/>
            <person name="Harris P."/>
            <person name="Jackson M."/>
            <person name="Kubicek C.P."/>
            <person name="Han C.S."/>
            <person name="Ho I."/>
            <person name="Larrondo L.F."/>
            <person name="de Leon A.L."/>
            <person name="Magnuson J.K."/>
            <person name="Merino S."/>
            <person name="Misra M."/>
            <person name="Nelson B."/>
            <person name="Putnam N."/>
            <person name="Robbertse B."/>
            <person name="Salamov A.A."/>
            <person name="Schmoll M."/>
            <person name="Terry A."/>
            <person name="Thayer N."/>
            <person name="Westerholm-Parvinen A."/>
            <person name="Schoch C.L."/>
            <person name="Yao J."/>
            <person name="Barabote R."/>
            <person name="Nelson M.A."/>
            <person name="Detter C."/>
            <person name="Bruce D."/>
            <person name="Kuske C.R."/>
            <person name="Xie G."/>
            <person name="Richardson P."/>
            <person name="Rokhsar D.S."/>
            <person name="Lucas S.M."/>
            <person name="Rubin E.M."/>
            <person name="Dunn-Coleman N."/>
            <person name="Ward M."/>
            <person name="Brettin T.S."/>
        </authorList>
    </citation>
    <scope>NUCLEOTIDE SEQUENCE [LARGE SCALE GENOMIC DNA]</scope>
    <source>
        <strain evidence="4 5">QM6a</strain>
    </source>
</reference>
<dbReference type="GeneID" id="18488763"/>
<protein>
    <recommendedName>
        <fullName evidence="2">Vacuolar protein sorting-associated protein 51 homolog</fullName>
    </recommendedName>
</protein>
<gene>
    <name evidence="4" type="ORF">TRIREDRAFT_77505</name>
</gene>
<dbReference type="GO" id="GO:0000938">
    <property type="term" value="C:GARP complex"/>
    <property type="evidence" value="ECO:0007669"/>
    <property type="project" value="UniProtKB-UniRule"/>
</dbReference>
<feature type="region of interest" description="Disordered" evidence="3">
    <location>
        <begin position="290"/>
        <end position="317"/>
    </location>
</feature>
<feature type="region of interest" description="Disordered" evidence="3">
    <location>
        <begin position="201"/>
        <end position="223"/>
    </location>
</feature>
<name>G0RI81_HYPJQ</name>
<dbReference type="OrthoDB" id="203678at2759"/>
<evidence type="ECO:0000256" key="3">
    <source>
        <dbReference type="SAM" id="MobiDB-lite"/>
    </source>
</evidence>
<comment type="subunit">
    <text evidence="2">Component of the Golgi-associated retrograde protein (GARP) complex.</text>
</comment>
<dbReference type="STRING" id="431241.G0RI81"/>
<dbReference type="PANTHER" id="PTHR15954:SF4">
    <property type="entry name" value="VACUOLAR PROTEIN SORTING-ASSOCIATED PROTEIN 51 HOMOLOG"/>
    <property type="match status" value="1"/>
</dbReference>
<dbReference type="GO" id="GO:1990745">
    <property type="term" value="C:EARP complex"/>
    <property type="evidence" value="ECO:0007669"/>
    <property type="project" value="TreeGrafter"/>
</dbReference>
<dbReference type="KEGG" id="tre:TRIREDRAFT_77505"/>
<proteinExistence type="inferred from homology"/>
<dbReference type="VEuPathDB" id="FungiDB:TRIREDRAFT_77505"/>
<sequence>MSTISSPRNPPAPLRRTPSGTPTSSARPSFDVSRSAVTSPVLSASQPSTTSATAAATTTGSSKRSNNRAALREYYNLRAAAAATSASTPSTPRIVEVPDSEVPASEIDAPDFNLDDYLQKIVAESSLQELLKLYTRVLGEVRALDAEKKALVYDNYSKLITATETIRKMRANMDPLNPMATTLDPAIAHIYSQASAIQESLRKSVPAPDSDEGKAREAQQRRQRTRQLAIEVLATPERLQALVKEGRYEEARRQWEMPRKLLEVWKQKGLGGDDVQACIDQGDAAIALTRSRSPAPEAARNGRYGALASPTPHAMKQ</sequence>
<dbReference type="GO" id="GO:0015031">
    <property type="term" value="P:protein transport"/>
    <property type="evidence" value="ECO:0007669"/>
    <property type="project" value="UniProtKB-UniRule"/>
</dbReference>
<comment type="similarity">
    <text evidence="1 2">Belongs to the VPS51 family.</text>
</comment>
<evidence type="ECO:0000256" key="1">
    <source>
        <dbReference type="ARBA" id="ARBA00006080"/>
    </source>
</evidence>
<comment type="function">
    <text evidence="2">Acts as component of the GARP complex that is involved in retrograde transport from early and late endosomes to the trans-Golgi network (TGN).</text>
</comment>
<keyword evidence="2" id="KW-0813">Transport</keyword>
<keyword evidence="2" id="KW-0333">Golgi apparatus</keyword>
<dbReference type="GO" id="GO:0006869">
    <property type="term" value="P:lipid transport"/>
    <property type="evidence" value="ECO:0007669"/>
    <property type="project" value="UniProtKB-UniRule"/>
</dbReference>
<dbReference type="GO" id="GO:0005829">
    <property type="term" value="C:cytosol"/>
    <property type="evidence" value="ECO:0007669"/>
    <property type="project" value="GOC"/>
</dbReference>
<dbReference type="AlphaFoldDB" id="G0RI81"/>
<dbReference type="GO" id="GO:0048193">
    <property type="term" value="P:Golgi vesicle transport"/>
    <property type="evidence" value="ECO:0007669"/>
    <property type="project" value="TreeGrafter"/>
</dbReference>
<accession>G0RI81</accession>
<keyword evidence="2" id="KW-0653">Protein transport</keyword>
<dbReference type="GO" id="GO:0032456">
    <property type="term" value="P:endocytic recycling"/>
    <property type="evidence" value="ECO:0007669"/>
    <property type="project" value="TreeGrafter"/>
</dbReference>
<dbReference type="GO" id="GO:0016020">
    <property type="term" value="C:membrane"/>
    <property type="evidence" value="ECO:0007669"/>
    <property type="project" value="TreeGrafter"/>
</dbReference>
<organism evidence="5">
    <name type="scientific">Hypocrea jecorina (strain QM6a)</name>
    <name type="common">Trichoderma reesei</name>
    <dbReference type="NCBI Taxonomy" id="431241"/>
    <lineage>
        <taxon>Eukaryota</taxon>
        <taxon>Fungi</taxon>
        <taxon>Dikarya</taxon>
        <taxon>Ascomycota</taxon>
        <taxon>Pezizomycotina</taxon>
        <taxon>Sordariomycetes</taxon>
        <taxon>Hypocreomycetidae</taxon>
        <taxon>Hypocreales</taxon>
        <taxon>Hypocreaceae</taxon>
        <taxon>Trichoderma</taxon>
    </lineage>
</organism>
<dbReference type="Proteomes" id="UP000008984">
    <property type="component" value="Unassembled WGS sequence"/>
</dbReference>
<feature type="compositionally biased region" description="Low complexity" evidence="3">
    <location>
        <begin position="43"/>
        <end position="62"/>
    </location>
</feature>
<evidence type="ECO:0000313" key="4">
    <source>
        <dbReference type="EMBL" id="EGR49103.1"/>
    </source>
</evidence>